<feature type="non-terminal residue" evidence="1">
    <location>
        <position position="1"/>
    </location>
</feature>
<evidence type="ECO:0000313" key="1">
    <source>
        <dbReference type="EMBL" id="RDX81026.1"/>
    </source>
</evidence>
<dbReference type="OrthoDB" id="1709318at2759"/>
<gene>
    <name evidence="1" type="ORF">CR513_38346</name>
</gene>
<name>A0A371FRT3_MUCPR</name>
<dbReference type="PANTHER" id="PTHR48451">
    <property type="entry name" value="DUF4218 DOMAIN-CONTAINING PROTEIN"/>
    <property type="match status" value="1"/>
</dbReference>
<dbReference type="AlphaFoldDB" id="A0A371FRT3"/>
<reference evidence="1" key="1">
    <citation type="submission" date="2018-05" db="EMBL/GenBank/DDBJ databases">
        <title>Draft genome of Mucuna pruriens seed.</title>
        <authorList>
            <person name="Nnadi N.E."/>
            <person name="Vos R."/>
            <person name="Hasami M.H."/>
            <person name="Devisetty U.K."/>
            <person name="Aguiy J.C."/>
        </authorList>
    </citation>
    <scope>NUCLEOTIDE SEQUENCE [LARGE SCALE GENOMIC DNA]</scope>
    <source>
        <strain evidence="1">JCA_2017</strain>
    </source>
</reference>
<protein>
    <submittedName>
        <fullName evidence="1">Uncharacterized protein</fullName>
    </submittedName>
</protein>
<dbReference type="Proteomes" id="UP000257109">
    <property type="component" value="Unassembled WGS sequence"/>
</dbReference>
<sequence>MYLIERCMKILKRYVKKSHRLQHEGRYTRNGTQGVTIKSMGWKKLAHEPIFDIICWNGYDINKFSFYIKLQDDKSTVQNSKVMVVDKSMHFFSSKDKNSIMTSIYYFGVIEDI</sequence>
<dbReference type="EMBL" id="QJKJ01008030">
    <property type="protein sequence ID" value="RDX81026.1"/>
    <property type="molecule type" value="Genomic_DNA"/>
</dbReference>
<comment type="caution">
    <text evidence="1">The sequence shown here is derived from an EMBL/GenBank/DDBJ whole genome shotgun (WGS) entry which is preliminary data.</text>
</comment>
<dbReference type="PANTHER" id="PTHR48451:SF1">
    <property type="entry name" value="DUF4218 DOMAIN-CONTAINING PROTEIN"/>
    <property type="match status" value="1"/>
</dbReference>
<evidence type="ECO:0000313" key="2">
    <source>
        <dbReference type="Proteomes" id="UP000257109"/>
    </source>
</evidence>
<organism evidence="1 2">
    <name type="scientific">Mucuna pruriens</name>
    <name type="common">Velvet bean</name>
    <name type="synonym">Dolichos pruriens</name>
    <dbReference type="NCBI Taxonomy" id="157652"/>
    <lineage>
        <taxon>Eukaryota</taxon>
        <taxon>Viridiplantae</taxon>
        <taxon>Streptophyta</taxon>
        <taxon>Embryophyta</taxon>
        <taxon>Tracheophyta</taxon>
        <taxon>Spermatophyta</taxon>
        <taxon>Magnoliopsida</taxon>
        <taxon>eudicotyledons</taxon>
        <taxon>Gunneridae</taxon>
        <taxon>Pentapetalae</taxon>
        <taxon>rosids</taxon>
        <taxon>fabids</taxon>
        <taxon>Fabales</taxon>
        <taxon>Fabaceae</taxon>
        <taxon>Papilionoideae</taxon>
        <taxon>50 kb inversion clade</taxon>
        <taxon>NPAAA clade</taxon>
        <taxon>indigoferoid/millettioid clade</taxon>
        <taxon>Phaseoleae</taxon>
        <taxon>Mucuna</taxon>
    </lineage>
</organism>
<accession>A0A371FRT3</accession>
<keyword evidence="2" id="KW-1185">Reference proteome</keyword>
<proteinExistence type="predicted"/>